<keyword evidence="1" id="KW-1133">Transmembrane helix</keyword>
<evidence type="ECO:0000313" key="2">
    <source>
        <dbReference type="EMBL" id="MDC5699034.1"/>
    </source>
</evidence>
<name>A0ABT5GLD4_9MICO</name>
<feature type="transmembrane region" description="Helical" evidence="1">
    <location>
        <begin position="35"/>
        <end position="52"/>
    </location>
</feature>
<keyword evidence="3" id="KW-1185">Reference proteome</keyword>
<dbReference type="EMBL" id="JAPFQL010000102">
    <property type="protein sequence ID" value="MDC5699034.1"/>
    <property type="molecule type" value="Genomic_DNA"/>
</dbReference>
<feature type="transmembrane region" description="Helical" evidence="1">
    <location>
        <begin position="72"/>
        <end position="91"/>
    </location>
</feature>
<dbReference type="InterPro" id="IPR021385">
    <property type="entry name" value="DUF3017"/>
</dbReference>
<proteinExistence type="predicted"/>
<dbReference type="RefSeq" id="WP_272463592.1">
    <property type="nucleotide sequence ID" value="NZ_JAPFQL010000102.1"/>
</dbReference>
<accession>A0ABT5GLD4</accession>
<comment type="caution">
    <text evidence="2">The sequence shown here is derived from an EMBL/GenBank/DDBJ whole genome shotgun (WGS) entry which is preliminary data.</text>
</comment>
<feature type="transmembrane region" description="Helical" evidence="1">
    <location>
        <begin position="7"/>
        <end position="29"/>
    </location>
</feature>
<gene>
    <name evidence="2" type="ORF">OO014_17420</name>
</gene>
<protein>
    <submittedName>
        <fullName evidence="2">DUF3017 domain-containing protein</fullName>
    </submittedName>
</protein>
<keyword evidence="1" id="KW-0472">Membrane</keyword>
<evidence type="ECO:0000256" key="1">
    <source>
        <dbReference type="SAM" id="Phobius"/>
    </source>
</evidence>
<organism evidence="2 3">
    <name type="scientific">Intrasporangium calvum</name>
    <dbReference type="NCBI Taxonomy" id="53358"/>
    <lineage>
        <taxon>Bacteria</taxon>
        <taxon>Bacillati</taxon>
        <taxon>Actinomycetota</taxon>
        <taxon>Actinomycetes</taxon>
        <taxon>Micrococcales</taxon>
        <taxon>Intrasporangiaceae</taxon>
        <taxon>Intrasporangium</taxon>
    </lineage>
</organism>
<evidence type="ECO:0000313" key="3">
    <source>
        <dbReference type="Proteomes" id="UP001150259"/>
    </source>
</evidence>
<sequence>MQWRGSGFVVLGWWYVVAVVGAVGVLMMAFGDVRWGGRIMAGGLFFGALVRLVARPDRKAGGLNARSRAIDVLLLVGLAIGVLLASATVRLDI</sequence>
<keyword evidence="1" id="KW-0812">Transmembrane</keyword>
<dbReference type="Pfam" id="PF11222">
    <property type="entry name" value="DUF3017"/>
    <property type="match status" value="1"/>
</dbReference>
<reference evidence="2 3" key="1">
    <citation type="submission" date="2022-11" db="EMBL/GenBank/DDBJ databases">
        <title>Anaerobic phenanthrene biodegradation by a DNRA strain PheN6.</title>
        <authorList>
            <person name="Zhang Z."/>
        </authorList>
    </citation>
    <scope>NUCLEOTIDE SEQUENCE [LARGE SCALE GENOMIC DNA]</scope>
    <source>
        <strain evidence="2 3">PheN6</strain>
    </source>
</reference>
<dbReference type="Proteomes" id="UP001150259">
    <property type="component" value="Unassembled WGS sequence"/>
</dbReference>